<dbReference type="RefSeq" id="WP_146483959.1">
    <property type="nucleotide sequence ID" value="NZ_CP042266.1"/>
</dbReference>
<name>A0A5B8JG17_9ACTN</name>
<accession>A0A5B8JG17</accession>
<dbReference type="Proteomes" id="UP000320580">
    <property type="component" value="Chromosome"/>
</dbReference>
<feature type="region of interest" description="Disordered" evidence="1">
    <location>
        <begin position="335"/>
        <end position="373"/>
    </location>
</feature>
<evidence type="ECO:0000313" key="3">
    <source>
        <dbReference type="Proteomes" id="UP000320580"/>
    </source>
</evidence>
<proteinExistence type="predicted"/>
<organism evidence="2 3">
    <name type="scientific">Streptomyces qinzhouensis</name>
    <dbReference type="NCBI Taxonomy" id="2599401"/>
    <lineage>
        <taxon>Bacteria</taxon>
        <taxon>Bacillati</taxon>
        <taxon>Actinomycetota</taxon>
        <taxon>Actinomycetes</taxon>
        <taxon>Kitasatosporales</taxon>
        <taxon>Streptomycetaceae</taxon>
        <taxon>Streptomyces</taxon>
    </lineage>
</organism>
<protein>
    <submittedName>
        <fullName evidence="2">Uncharacterized protein</fullName>
    </submittedName>
</protein>
<gene>
    <name evidence="2" type="ORF">FQU76_33170</name>
</gene>
<evidence type="ECO:0000313" key="2">
    <source>
        <dbReference type="EMBL" id="QDY80567.1"/>
    </source>
</evidence>
<dbReference type="AlphaFoldDB" id="A0A5B8JG17"/>
<keyword evidence="3" id="KW-1185">Reference proteome</keyword>
<dbReference type="KEGG" id="sqz:FQU76_33170"/>
<dbReference type="OrthoDB" id="4485313at2"/>
<sequence>MVRRPVDREVHVDYGQIYVQSGPDSIGPSLDETFAGQSNGLCGAAVPGMLWLTTGLHTGWVPFTVEVHDHAPPLDAVWEDVVEVSFRPTSADSALVQWAGEDFWMLDLAEVDYRVRYCTRGLDAAANGQGTRMDGDPEVDCYLLQFWPAEPAPDRVLRQSSQLAAYWHDYAERQPPPPTPAERAEADRLTRLEEEQAEEEHRLAYERWEWGGQLPSRALRDVAGNVRGLLRFDPDLVHALGAATPAVQRATALLAARRACEAAGLTRLDWINTGLTALADGHPLPPPLDDPDRVWQILGTDPDVPDNTTGWAVPPERPPFRPSAPPLCVHRAAGVRPTRSDHRPGGSRGETGRHTGTCRSQGIGVHHADRDGR</sequence>
<evidence type="ECO:0000256" key="1">
    <source>
        <dbReference type="SAM" id="MobiDB-lite"/>
    </source>
</evidence>
<reference evidence="2 3" key="1">
    <citation type="submission" date="2019-07" db="EMBL/GenBank/DDBJ databases">
        <authorList>
            <person name="Zhu P."/>
        </authorList>
    </citation>
    <scope>NUCLEOTIDE SEQUENCE [LARGE SCALE GENOMIC DNA]</scope>
    <source>
        <strain evidence="2 3">SSL-25</strain>
    </source>
</reference>
<dbReference type="EMBL" id="CP042266">
    <property type="protein sequence ID" value="QDY80567.1"/>
    <property type="molecule type" value="Genomic_DNA"/>
</dbReference>